<evidence type="ECO:0000313" key="2">
    <source>
        <dbReference type="Proteomes" id="UP001143910"/>
    </source>
</evidence>
<keyword evidence="2" id="KW-1185">Reference proteome</keyword>
<dbReference type="EMBL" id="JANJQO010000418">
    <property type="protein sequence ID" value="KAJ2977991.1"/>
    <property type="molecule type" value="Genomic_DNA"/>
</dbReference>
<dbReference type="Proteomes" id="UP001143910">
    <property type="component" value="Unassembled WGS sequence"/>
</dbReference>
<accession>A0ACC1NHB4</accession>
<gene>
    <name evidence="1" type="ORF">NQ176_g4065</name>
</gene>
<sequence length="439" mass="48745">MDPLSIIASLLAVATAGVQSTRFLKDTIKQYKTRDSTIQRLFSEVEDTENSLTSLVQLLEAANQRPAVAADTSMAGLLLGPIKRCSQLCGEFEAAMRRFSGKSKSTFIDWARMEFMKGDINQFMDALARYKATISVGLGVLTMHTVRLSEKALEEFEEMVKNTMYSLSLQLQRINDKMETLPPANDGNNCPPKLDIDLNDERQVTEQCLQICEDAKRYIESLASRDPTLLPDPVAKGSAILQEGFIAQLLTRRTLSDNQASLVKIITELRERLETVIASGDSRDRRRLEEDIQTSKQCLEVCKLASSEVTSQKIHIIGEAVADGESDHMVVTTLADIFNVGKTMSTNRSSLLVGSMSDDALVQLSHDRYSRFGTLTTTNHTSLGRTVAIGPETVNTGSSIGHQQRKAHQTEQRNPPSSNETRRRATYPENHHPPKPTEE</sequence>
<proteinExistence type="predicted"/>
<organism evidence="1 2">
    <name type="scientific">Zarea fungicola</name>
    <dbReference type="NCBI Taxonomy" id="93591"/>
    <lineage>
        <taxon>Eukaryota</taxon>
        <taxon>Fungi</taxon>
        <taxon>Dikarya</taxon>
        <taxon>Ascomycota</taxon>
        <taxon>Pezizomycotina</taxon>
        <taxon>Sordariomycetes</taxon>
        <taxon>Hypocreomycetidae</taxon>
        <taxon>Hypocreales</taxon>
        <taxon>Cordycipitaceae</taxon>
        <taxon>Zarea</taxon>
    </lineage>
</organism>
<comment type="caution">
    <text evidence="1">The sequence shown here is derived from an EMBL/GenBank/DDBJ whole genome shotgun (WGS) entry which is preliminary data.</text>
</comment>
<name>A0ACC1NHB4_9HYPO</name>
<evidence type="ECO:0000313" key="1">
    <source>
        <dbReference type="EMBL" id="KAJ2977991.1"/>
    </source>
</evidence>
<protein>
    <submittedName>
        <fullName evidence="1">Uncharacterized protein</fullName>
    </submittedName>
</protein>
<reference evidence="1" key="1">
    <citation type="submission" date="2022-08" db="EMBL/GenBank/DDBJ databases">
        <title>Genome Sequence of Lecanicillium fungicola.</title>
        <authorList>
            <person name="Buettner E."/>
        </authorList>
    </citation>
    <scope>NUCLEOTIDE SEQUENCE</scope>
    <source>
        <strain evidence="1">Babe33</strain>
    </source>
</reference>